<evidence type="ECO:0000313" key="3">
    <source>
        <dbReference type="EMBL" id="MEO3712763.1"/>
    </source>
</evidence>
<evidence type="ECO:0000313" key="4">
    <source>
        <dbReference type="Proteomes" id="UP001462640"/>
    </source>
</evidence>
<dbReference type="RefSeq" id="WP_347608673.1">
    <property type="nucleotide sequence ID" value="NZ_JBDPZC010000003.1"/>
</dbReference>
<name>A0ABV0GCJ6_9BURK</name>
<dbReference type="Pfam" id="PF00501">
    <property type="entry name" value="AMP-binding"/>
    <property type="match status" value="1"/>
</dbReference>
<gene>
    <name evidence="3" type="ORF">ABDJ40_08275</name>
</gene>
<dbReference type="SUPFAM" id="SSF56801">
    <property type="entry name" value="Acetyl-CoA synthetase-like"/>
    <property type="match status" value="1"/>
</dbReference>
<keyword evidence="3" id="KW-0436">Ligase</keyword>
<dbReference type="Gene3D" id="3.40.50.12780">
    <property type="entry name" value="N-terminal domain of ligase-like"/>
    <property type="match status" value="1"/>
</dbReference>
<reference evidence="3 4" key="1">
    <citation type="submission" date="2024-05" db="EMBL/GenBank/DDBJ databases">
        <title>Roseateles sp. 2.12 16S ribosomal RNA gene Genome sequencing and assembly.</title>
        <authorList>
            <person name="Woo H."/>
        </authorList>
    </citation>
    <scope>NUCLEOTIDE SEQUENCE [LARGE SCALE GENOMIC DNA]</scope>
    <source>
        <strain evidence="3 4">2.12</strain>
    </source>
</reference>
<dbReference type="Pfam" id="PF13193">
    <property type="entry name" value="AMP-binding_C"/>
    <property type="match status" value="1"/>
</dbReference>
<comment type="caution">
    <text evidence="3">The sequence shown here is derived from an EMBL/GenBank/DDBJ whole genome shotgun (WGS) entry which is preliminary data.</text>
</comment>
<keyword evidence="4" id="KW-1185">Reference proteome</keyword>
<dbReference type="InterPro" id="IPR020845">
    <property type="entry name" value="AMP-binding_CS"/>
</dbReference>
<dbReference type="NCBIfam" id="TIGR03098">
    <property type="entry name" value="ligase_PEP_1"/>
    <property type="match status" value="1"/>
</dbReference>
<dbReference type="Proteomes" id="UP001462640">
    <property type="component" value="Unassembled WGS sequence"/>
</dbReference>
<dbReference type="InterPro" id="IPR017529">
    <property type="entry name" value="AcylCoA_ligase_PEP_1"/>
</dbReference>
<proteinExistence type="predicted"/>
<protein>
    <submittedName>
        <fullName evidence="3">Acyl-CoA ligase (AMP-forming), exosortase A system-associated</fullName>
    </submittedName>
</protein>
<dbReference type="InterPro" id="IPR025110">
    <property type="entry name" value="AMP-bd_C"/>
</dbReference>
<dbReference type="PANTHER" id="PTHR43767:SF1">
    <property type="entry name" value="NONRIBOSOMAL PEPTIDE SYNTHASE PES1 (EUROFUNG)-RELATED"/>
    <property type="match status" value="1"/>
</dbReference>
<evidence type="ECO:0000259" key="2">
    <source>
        <dbReference type="Pfam" id="PF13193"/>
    </source>
</evidence>
<evidence type="ECO:0000259" key="1">
    <source>
        <dbReference type="Pfam" id="PF00501"/>
    </source>
</evidence>
<dbReference type="Gene3D" id="3.30.300.30">
    <property type="match status" value="1"/>
</dbReference>
<feature type="domain" description="AMP-binding enzyme C-terminal" evidence="2">
    <location>
        <begin position="437"/>
        <end position="512"/>
    </location>
</feature>
<dbReference type="PANTHER" id="PTHR43767">
    <property type="entry name" value="LONG-CHAIN-FATTY-ACID--COA LIGASE"/>
    <property type="match status" value="1"/>
</dbReference>
<dbReference type="EMBL" id="JBDPZC010000003">
    <property type="protein sequence ID" value="MEO3712763.1"/>
    <property type="molecule type" value="Genomic_DNA"/>
</dbReference>
<dbReference type="InterPro" id="IPR045851">
    <property type="entry name" value="AMP-bd_C_sf"/>
</dbReference>
<accession>A0ABV0GCJ6</accession>
<feature type="domain" description="AMP-dependent synthetase/ligase" evidence="1">
    <location>
        <begin position="11"/>
        <end position="374"/>
    </location>
</feature>
<dbReference type="PROSITE" id="PS00455">
    <property type="entry name" value="AMP_BINDING"/>
    <property type="match status" value="1"/>
</dbReference>
<dbReference type="InterPro" id="IPR050237">
    <property type="entry name" value="ATP-dep_AMP-bd_enzyme"/>
</dbReference>
<sequence length="529" mass="56885">MRNLVELICNSAARTPKAEALVDGERRTDYATLRNRVLAGAAGLRARGLARGERIGLLLDKRQETVEAFFAITAAGGVCVPINPLLKADQVAHILRDSGARGLVSSATRVSLLAADRPALPELREVFLVDQVRSTPVTLGQAATVRWSVLLDHVPCDPGDSGTIDSDLAAILYTSGSTGMPKGVMLTHHNLLEGAWSVAHYLGNGPTDRILSVLPLSFDAGLSQLTTAFHAGAAVVLLNYIAPGDVVQLCERERITGITAVPPLWIQLCGASWPAAATRHLRYFANTGGRMPRPVLERLRALFPQASPFLMYGLTEAFRSTYLDPAEAARRPDSIGKAVPNARILVVRPDGSPCAANEVGELVHVGAFVTKGYWRDPERTALRFRPSPEPRPCPELPPETAVWSGDLVRRDAEGFLYFVGRNDGLIKTSGYRVSPEEVEEAVLASGLVGEVVALGLPDERLGQVIALVVAPVPGLAADPEAILAHCKQRLPPYMVPHAVHVREAITRNPNGKFDRTGLLHEYSSGKESA</sequence>
<dbReference type="InterPro" id="IPR000873">
    <property type="entry name" value="AMP-dep_synth/lig_dom"/>
</dbReference>
<dbReference type="InterPro" id="IPR042099">
    <property type="entry name" value="ANL_N_sf"/>
</dbReference>
<dbReference type="GO" id="GO:0016874">
    <property type="term" value="F:ligase activity"/>
    <property type="evidence" value="ECO:0007669"/>
    <property type="project" value="UniProtKB-KW"/>
</dbReference>
<organism evidence="3 4">
    <name type="scientific">Roseateles flavus</name>
    <dbReference type="NCBI Taxonomy" id="3149041"/>
    <lineage>
        <taxon>Bacteria</taxon>
        <taxon>Pseudomonadati</taxon>
        <taxon>Pseudomonadota</taxon>
        <taxon>Betaproteobacteria</taxon>
        <taxon>Burkholderiales</taxon>
        <taxon>Sphaerotilaceae</taxon>
        <taxon>Roseateles</taxon>
    </lineage>
</organism>